<sequence length="334" mass="36521">MARSDRHHFAQTSRDICSILRIDPARVMRRAGVSPDLLVDDGKGLTAAEVFAVWNAALEEARTPEACFNLAIAYAHGLFSPPTFAFSRSPTVAVGLQRLSLLKPGIGPCMLTPEATSHGLRLHLAPADPACALPQSIMAFDLICLLEMIRRHTGEEVVLQRAGLPSYDGNRQRLEDFLRCPLETAPGLLFELSDRDAARPLVADTPEIWATFPPMLQRRHPDAADALPIAARVRSALLELLPGGQSNAEAVSARLNLSKRSLQRHLARDGHSFQGILDATRTDLALHYLQDRGLPVEDIACLLAFSDANAFYRAFRGWTGMTPAQARRPVAQTA</sequence>
<dbReference type="Pfam" id="PF12833">
    <property type="entry name" value="HTH_18"/>
    <property type="match status" value="1"/>
</dbReference>
<protein>
    <submittedName>
        <fullName evidence="5">Helix-turn-helix domain-containing protein</fullName>
    </submittedName>
</protein>
<accession>A0ABV3L9Q6</accession>
<keyword evidence="3" id="KW-0804">Transcription</keyword>
<dbReference type="EMBL" id="JBFBVU010000017">
    <property type="protein sequence ID" value="MEV8467777.1"/>
    <property type="molecule type" value="Genomic_DNA"/>
</dbReference>
<dbReference type="Pfam" id="PF12625">
    <property type="entry name" value="Arabinose_bd"/>
    <property type="match status" value="1"/>
</dbReference>
<dbReference type="RefSeq" id="WP_366193663.1">
    <property type="nucleotide sequence ID" value="NZ_JBFBVU010000017.1"/>
</dbReference>
<evidence type="ECO:0000256" key="3">
    <source>
        <dbReference type="ARBA" id="ARBA00023163"/>
    </source>
</evidence>
<gene>
    <name evidence="5" type="ORF">AB0T83_13435</name>
</gene>
<evidence type="ECO:0000313" key="6">
    <source>
        <dbReference type="Proteomes" id="UP001553161"/>
    </source>
</evidence>
<dbReference type="InterPro" id="IPR018060">
    <property type="entry name" value="HTH_AraC"/>
</dbReference>
<dbReference type="Gene3D" id="1.10.10.60">
    <property type="entry name" value="Homeodomain-like"/>
    <property type="match status" value="1"/>
</dbReference>
<dbReference type="PROSITE" id="PS01124">
    <property type="entry name" value="HTH_ARAC_FAMILY_2"/>
    <property type="match status" value="1"/>
</dbReference>
<reference evidence="5 6" key="1">
    <citation type="submission" date="2024-07" db="EMBL/GenBank/DDBJ databases">
        <authorList>
            <person name="Kang M."/>
        </authorList>
    </citation>
    <scope>NUCLEOTIDE SEQUENCE [LARGE SCALE GENOMIC DNA]</scope>
    <source>
        <strain evidence="5 6">DFM31</strain>
    </source>
</reference>
<dbReference type="SUPFAM" id="SSF46689">
    <property type="entry name" value="Homeodomain-like"/>
    <property type="match status" value="1"/>
</dbReference>
<evidence type="ECO:0000313" key="5">
    <source>
        <dbReference type="EMBL" id="MEV8467777.1"/>
    </source>
</evidence>
<feature type="domain" description="HTH araC/xylS-type" evidence="4">
    <location>
        <begin position="231"/>
        <end position="329"/>
    </location>
</feature>
<evidence type="ECO:0000259" key="4">
    <source>
        <dbReference type="PROSITE" id="PS01124"/>
    </source>
</evidence>
<comment type="caution">
    <text evidence="5">The sequence shown here is derived from an EMBL/GenBank/DDBJ whole genome shotgun (WGS) entry which is preliminary data.</text>
</comment>
<keyword evidence="1" id="KW-0805">Transcription regulation</keyword>
<organism evidence="5 6">
    <name type="scientific">Meridianimarinicoccus marinus</name>
    <dbReference type="NCBI Taxonomy" id="3231483"/>
    <lineage>
        <taxon>Bacteria</taxon>
        <taxon>Pseudomonadati</taxon>
        <taxon>Pseudomonadota</taxon>
        <taxon>Alphaproteobacteria</taxon>
        <taxon>Rhodobacterales</taxon>
        <taxon>Paracoccaceae</taxon>
        <taxon>Meridianimarinicoccus</taxon>
    </lineage>
</organism>
<dbReference type="SMART" id="SM00342">
    <property type="entry name" value="HTH_ARAC"/>
    <property type="match status" value="1"/>
</dbReference>
<dbReference type="Proteomes" id="UP001553161">
    <property type="component" value="Unassembled WGS sequence"/>
</dbReference>
<dbReference type="InterPro" id="IPR032687">
    <property type="entry name" value="AraC-type_N"/>
</dbReference>
<keyword evidence="6" id="KW-1185">Reference proteome</keyword>
<dbReference type="InterPro" id="IPR009057">
    <property type="entry name" value="Homeodomain-like_sf"/>
</dbReference>
<evidence type="ECO:0000256" key="1">
    <source>
        <dbReference type="ARBA" id="ARBA00023015"/>
    </source>
</evidence>
<dbReference type="PANTHER" id="PTHR47894:SF4">
    <property type="entry name" value="HTH-TYPE TRANSCRIPTIONAL REGULATOR GADX"/>
    <property type="match status" value="1"/>
</dbReference>
<evidence type="ECO:0000256" key="2">
    <source>
        <dbReference type="ARBA" id="ARBA00023125"/>
    </source>
</evidence>
<name>A0ABV3L9Q6_9RHOB</name>
<dbReference type="PANTHER" id="PTHR47894">
    <property type="entry name" value="HTH-TYPE TRANSCRIPTIONAL REGULATOR GADX"/>
    <property type="match status" value="1"/>
</dbReference>
<keyword evidence="2" id="KW-0238">DNA-binding</keyword>
<proteinExistence type="predicted"/>